<evidence type="ECO:0000256" key="1">
    <source>
        <dbReference type="SAM" id="Phobius"/>
    </source>
</evidence>
<dbReference type="RefSeq" id="WP_048165735.1">
    <property type="nucleotide sequence ID" value="NZ_CP006019.1"/>
</dbReference>
<protein>
    <submittedName>
        <fullName evidence="2">Uncharacterized protein</fullName>
    </submittedName>
</protein>
<feature type="transmembrane region" description="Helical" evidence="1">
    <location>
        <begin position="7"/>
        <end position="32"/>
    </location>
</feature>
<dbReference type="Proteomes" id="UP000027981">
    <property type="component" value="Chromosome"/>
</dbReference>
<sequence length="90" mass="10235">MEDEKILLNYFMMTIPHVTVLAGAILGLLLLMRIEVKLALGIFTLLYGIFLTIIGIIVREQFGKLTLYRLSLFAFISLIVMGLFLLLPYI</sequence>
<dbReference type="OrthoDB" id="86035at2157"/>
<dbReference type="GeneID" id="24842986"/>
<keyword evidence="3" id="KW-1185">Reference proteome</keyword>
<gene>
    <name evidence="2" type="ORF">PAP_09445</name>
</gene>
<name>A0A075LU73_9EURY</name>
<accession>A0A075LU73</accession>
<dbReference type="AlphaFoldDB" id="A0A075LU73"/>
<reference evidence="2 3" key="2">
    <citation type="journal article" date="2015" name="Genome Announc.">
        <title>Complete Genome Sequence of Hyperthermophilic Piezophilic Archaeon Palaeococcus pacificus DY20341T, Isolated from Deep-Sea Hydrothermal Sediments.</title>
        <authorList>
            <person name="Zeng X."/>
            <person name="Jebbar M."/>
            <person name="Shao Z."/>
        </authorList>
    </citation>
    <scope>NUCLEOTIDE SEQUENCE [LARGE SCALE GENOMIC DNA]</scope>
    <source>
        <strain evidence="2 3">DY20341</strain>
    </source>
</reference>
<keyword evidence="1" id="KW-0472">Membrane</keyword>
<dbReference type="KEGG" id="ppac:PAP_09445"/>
<feature type="transmembrane region" description="Helical" evidence="1">
    <location>
        <begin position="70"/>
        <end position="89"/>
    </location>
</feature>
<feature type="transmembrane region" description="Helical" evidence="1">
    <location>
        <begin position="38"/>
        <end position="58"/>
    </location>
</feature>
<dbReference type="HOGENOM" id="CLU_2420210_0_0_2"/>
<evidence type="ECO:0000313" key="3">
    <source>
        <dbReference type="Proteomes" id="UP000027981"/>
    </source>
</evidence>
<keyword evidence="1" id="KW-0812">Transmembrane</keyword>
<organism evidence="2 3">
    <name type="scientific">Palaeococcus pacificus DY20341</name>
    <dbReference type="NCBI Taxonomy" id="1343739"/>
    <lineage>
        <taxon>Archaea</taxon>
        <taxon>Methanobacteriati</taxon>
        <taxon>Methanobacteriota</taxon>
        <taxon>Thermococci</taxon>
        <taxon>Thermococcales</taxon>
        <taxon>Thermococcaceae</taxon>
        <taxon>Palaeococcus</taxon>
    </lineage>
</organism>
<dbReference type="EMBL" id="CP006019">
    <property type="protein sequence ID" value="AIF70265.1"/>
    <property type="molecule type" value="Genomic_DNA"/>
</dbReference>
<dbReference type="STRING" id="1343739.PAP_09445"/>
<evidence type="ECO:0000313" key="2">
    <source>
        <dbReference type="EMBL" id="AIF70265.1"/>
    </source>
</evidence>
<proteinExistence type="predicted"/>
<dbReference type="eggNOG" id="arCOG05858">
    <property type="taxonomic scope" value="Archaea"/>
</dbReference>
<reference evidence="3" key="1">
    <citation type="submission" date="2013-06" db="EMBL/GenBank/DDBJ databases">
        <title>Complete Genome Sequence of Hyperthermophilic Palaeococcus pacificus DY20341T, Isolated from a Deep-Sea Hydrothermal Sediments.</title>
        <authorList>
            <person name="Zeng X."/>
            <person name="Shao Z."/>
        </authorList>
    </citation>
    <scope>NUCLEOTIDE SEQUENCE [LARGE SCALE GENOMIC DNA]</scope>
    <source>
        <strain evidence="3">DY20341</strain>
    </source>
</reference>
<keyword evidence="1" id="KW-1133">Transmembrane helix</keyword>